<accession>A0ABU6QP49</accession>
<feature type="domain" description="RST" evidence="4">
    <location>
        <begin position="131"/>
        <end position="202"/>
    </location>
</feature>
<feature type="compositionally biased region" description="Polar residues" evidence="3">
    <location>
        <begin position="1"/>
        <end position="30"/>
    </location>
</feature>
<name>A0ABU6QP49_9FABA</name>
<dbReference type="PANTHER" id="PTHR15138">
    <property type="entry name" value="TRANSCRIPTION INITIATION FACTOR TFIID SUBUNIT 4"/>
    <property type="match status" value="1"/>
</dbReference>
<gene>
    <name evidence="5" type="ORF">PIB30_068737</name>
</gene>
<evidence type="ECO:0000313" key="6">
    <source>
        <dbReference type="Proteomes" id="UP001341840"/>
    </source>
</evidence>
<dbReference type="Proteomes" id="UP001341840">
    <property type="component" value="Unassembled WGS sequence"/>
</dbReference>
<proteinExistence type="predicted"/>
<feature type="compositionally biased region" description="Polar residues" evidence="3">
    <location>
        <begin position="90"/>
        <end position="100"/>
    </location>
</feature>
<evidence type="ECO:0000259" key="4">
    <source>
        <dbReference type="PROSITE" id="PS51879"/>
    </source>
</evidence>
<protein>
    <recommendedName>
        <fullName evidence="4">RST domain-containing protein</fullName>
    </recommendedName>
</protein>
<organism evidence="5 6">
    <name type="scientific">Stylosanthes scabra</name>
    <dbReference type="NCBI Taxonomy" id="79078"/>
    <lineage>
        <taxon>Eukaryota</taxon>
        <taxon>Viridiplantae</taxon>
        <taxon>Streptophyta</taxon>
        <taxon>Embryophyta</taxon>
        <taxon>Tracheophyta</taxon>
        <taxon>Spermatophyta</taxon>
        <taxon>Magnoliopsida</taxon>
        <taxon>eudicotyledons</taxon>
        <taxon>Gunneridae</taxon>
        <taxon>Pentapetalae</taxon>
        <taxon>rosids</taxon>
        <taxon>fabids</taxon>
        <taxon>Fabales</taxon>
        <taxon>Fabaceae</taxon>
        <taxon>Papilionoideae</taxon>
        <taxon>50 kb inversion clade</taxon>
        <taxon>dalbergioids sensu lato</taxon>
        <taxon>Dalbergieae</taxon>
        <taxon>Pterocarpus clade</taxon>
        <taxon>Stylosanthes</taxon>
    </lineage>
</organism>
<evidence type="ECO:0000313" key="5">
    <source>
        <dbReference type="EMBL" id="MED6113211.1"/>
    </source>
</evidence>
<dbReference type="Pfam" id="PF12174">
    <property type="entry name" value="RST"/>
    <property type="match status" value="1"/>
</dbReference>
<evidence type="ECO:0000256" key="2">
    <source>
        <dbReference type="ARBA" id="ARBA00023242"/>
    </source>
</evidence>
<dbReference type="EMBL" id="JASCZI010000742">
    <property type="protein sequence ID" value="MED6113211.1"/>
    <property type="molecule type" value="Genomic_DNA"/>
</dbReference>
<dbReference type="InterPro" id="IPR045144">
    <property type="entry name" value="TAF4"/>
</dbReference>
<keyword evidence="2" id="KW-0539">Nucleus</keyword>
<keyword evidence="6" id="KW-1185">Reference proteome</keyword>
<dbReference type="PANTHER" id="PTHR15138:SF14">
    <property type="entry name" value="TRANSCRIPTION INITIATION FACTOR TFIID SUBUNIT 4"/>
    <property type="match status" value="1"/>
</dbReference>
<evidence type="ECO:0000256" key="3">
    <source>
        <dbReference type="SAM" id="MobiDB-lite"/>
    </source>
</evidence>
<evidence type="ECO:0000256" key="1">
    <source>
        <dbReference type="ARBA" id="ARBA00004123"/>
    </source>
</evidence>
<feature type="compositionally biased region" description="Polar residues" evidence="3">
    <location>
        <begin position="53"/>
        <end position="81"/>
    </location>
</feature>
<comment type="caution">
    <text evidence="5">The sequence shown here is derived from an EMBL/GenBank/DDBJ whole genome shotgun (WGS) entry which is preliminary data.</text>
</comment>
<feature type="region of interest" description="Disordered" evidence="3">
    <location>
        <begin position="1"/>
        <end position="100"/>
    </location>
</feature>
<sequence>MAVLSQGSNNTFSQPMLQSPTPSHENQPEVQNPPLPHHVASPAVNSLPLPQHVGSQNVNNPPLLQHVSSQNVSNPASSQKQTQDEGHQPQPAQASLKNSPTVGIQNLVKDPVPNIEVTKKQAPVNEQPRGQIICQEKVPFGMLLPILLPQLAKDRAMQLKTLYCKLKKDEITKDSFVLLMKGIVGDQMLRMALSKVQSQRQRRPNQGPRWK</sequence>
<dbReference type="PROSITE" id="PS51879">
    <property type="entry name" value="RST"/>
    <property type="match status" value="1"/>
</dbReference>
<reference evidence="5 6" key="1">
    <citation type="journal article" date="2023" name="Plants (Basel)">
        <title>Bridging the Gap: Combining Genomics and Transcriptomics Approaches to Understand Stylosanthes scabra, an Orphan Legume from the Brazilian Caatinga.</title>
        <authorList>
            <person name="Ferreira-Neto J.R.C."/>
            <person name="da Silva M.D."/>
            <person name="Binneck E."/>
            <person name="de Melo N.F."/>
            <person name="da Silva R.H."/>
            <person name="de Melo A.L.T.M."/>
            <person name="Pandolfi V."/>
            <person name="Bustamante F.O."/>
            <person name="Brasileiro-Vidal A.C."/>
            <person name="Benko-Iseppon A.M."/>
        </authorList>
    </citation>
    <scope>NUCLEOTIDE SEQUENCE [LARGE SCALE GENOMIC DNA]</scope>
    <source>
        <tissue evidence="5">Leaves</tissue>
    </source>
</reference>
<dbReference type="InterPro" id="IPR022003">
    <property type="entry name" value="RST"/>
</dbReference>
<comment type="subcellular location">
    <subcellularLocation>
        <location evidence="1">Nucleus</location>
    </subcellularLocation>
</comment>